<organism evidence="2 3">
    <name type="scientific">Jimgerdemannia flammicorona</name>
    <dbReference type="NCBI Taxonomy" id="994334"/>
    <lineage>
        <taxon>Eukaryota</taxon>
        <taxon>Fungi</taxon>
        <taxon>Fungi incertae sedis</taxon>
        <taxon>Mucoromycota</taxon>
        <taxon>Mucoromycotina</taxon>
        <taxon>Endogonomycetes</taxon>
        <taxon>Endogonales</taxon>
        <taxon>Endogonaceae</taxon>
        <taxon>Jimgerdemannia</taxon>
    </lineage>
</organism>
<gene>
    <name evidence="2" type="ORF">BC938DRAFT_472331</name>
</gene>
<dbReference type="Proteomes" id="UP000274822">
    <property type="component" value="Unassembled WGS sequence"/>
</dbReference>
<name>A0A433QTY9_9FUNG</name>
<dbReference type="EMBL" id="RBNJ01001330">
    <property type="protein sequence ID" value="RUS33259.1"/>
    <property type="molecule type" value="Genomic_DNA"/>
</dbReference>
<evidence type="ECO:0000313" key="3">
    <source>
        <dbReference type="Proteomes" id="UP000274822"/>
    </source>
</evidence>
<accession>A0A433QTY9</accession>
<reference evidence="2 3" key="1">
    <citation type="journal article" date="2018" name="New Phytol.">
        <title>Phylogenomics of Endogonaceae and evolution of mycorrhizas within Mucoromycota.</title>
        <authorList>
            <person name="Chang Y."/>
            <person name="Desiro A."/>
            <person name="Na H."/>
            <person name="Sandor L."/>
            <person name="Lipzen A."/>
            <person name="Clum A."/>
            <person name="Barry K."/>
            <person name="Grigoriev I.V."/>
            <person name="Martin F.M."/>
            <person name="Stajich J.E."/>
            <person name="Smith M.E."/>
            <person name="Bonito G."/>
            <person name="Spatafora J.W."/>
        </authorList>
    </citation>
    <scope>NUCLEOTIDE SEQUENCE [LARGE SCALE GENOMIC DNA]</scope>
    <source>
        <strain evidence="2 3">AD002</strain>
    </source>
</reference>
<evidence type="ECO:0000313" key="2">
    <source>
        <dbReference type="EMBL" id="RUS33259.1"/>
    </source>
</evidence>
<comment type="caution">
    <text evidence="2">The sequence shown here is derived from an EMBL/GenBank/DDBJ whole genome shotgun (WGS) entry which is preliminary data.</text>
</comment>
<sequence length="241" mass="25288">MVATVIGDRVNGVRLGQGGHGSDDGADGIDVEDQSLGDLDDLAGGPNGGTDGDGDLGQLRVLRGEGFEHADNVDHVLDEVARRGDEVPDLGDGQREDVLGGEVIEHVGCELAASKGRIAFDDSVEHTAGSVEVGRGFVEGVDVLVRRRDEGRNVFADGEGVGVVVGSIGVVVGSVAEGNGGGSAEREDGEDEFHCVDVLNSDRWGYLGFKYRKFVPFALFVGSRPDRSVMKLFLSLAQPQL</sequence>
<feature type="region of interest" description="Disordered" evidence="1">
    <location>
        <begin position="12"/>
        <end position="55"/>
    </location>
</feature>
<keyword evidence="3" id="KW-1185">Reference proteome</keyword>
<protein>
    <submittedName>
        <fullName evidence="2">Uncharacterized protein</fullName>
    </submittedName>
</protein>
<evidence type="ECO:0000256" key="1">
    <source>
        <dbReference type="SAM" id="MobiDB-lite"/>
    </source>
</evidence>
<dbReference type="AlphaFoldDB" id="A0A433QTY9"/>
<feature type="compositionally biased region" description="Acidic residues" evidence="1">
    <location>
        <begin position="24"/>
        <end position="41"/>
    </location>
</feature>
<proteinExistence type="predicted"/>